<dbReference type="Gene3D" id="3.30.70.270">
    <property type="match status" value="1"/>
</dbReference>
<dbReference type="GO" id="GO:0052621">
    <property type="term" value="F:diguanylate cyclase activity"/>
    <property type="evidence" value="ECO:0007669"/>
    <property type="project" value="UniProtKB-EC"/>
</dbReference>
<dbReference type="InterPro" id="IPR029016">
    <property type="entry name" value="GAF-like_dom_sf"/>
</dbReference>
<dbReference type="SUPFAM" id="SSF141868">
    <property type="entry name" value="EAL domain-like"/>
    <property type="match status" value="1"/>
</dbReference>
<dbReference type="SUPFAM" id="SSF55073">
    <property type="entry name" value="Nucleotide cyclase"/>
    <property type="match status" value="1"/>
</dbReference>
<proteinExistence type="predicted"/>
<dbReference type="PANTHER" id="PTHR44757">
    <property type="entry name" value="DIGUANYLATE CYCLASE DGCP"/>
    <property type="match status" value="1"/>
</dbReference>
<comment type="cofactor">
    <cofactor evidence="1">
        <name>Mg(2+)</name>
        <dbReference type="ChEBI" id="CHEBI:18420"/>
    </cofactor>
</comment>
<evidence type="ECO:0000259" key="2">
    <source>
        <dbReference type="PROSITE" id="PS50883"/>
    </source>
</evidence>
<evidence type="ECO:0000313" key="4">
    <source>
        <dbReference type="EMBL" id="MCL1143786.1"/>
    </source>
</evidence>
<feature type="domain" description="EAL" evidence="2">
    <location>
        <begin position="623"/>
        <end position="871"/>
    </location>
</feature>
<name>A0A9X1ZLJ9_9GAMM</name>
<keyword evidence="5" id="KW-1185">Reference proteome</keyword>
<gene>
    <name evidence="4" type="ORF">L2672_13970</name>
</gene>
<organism evidence="4 5">
    <name type="scientific">Shewanella gaetbuli</name>
    <dbReference type="NCBI Taxonomy" id="220752"/>
    <lineage>
        <taxon>Bacteria</taxon>
        <taxon>Pseudomonadati</taxon>
        <taxon>Pseudomonadota</taxon>
        <taxon>Gammaproteobacteria</taxon>
        <taxon>Alteromonadales</taxon>
        <taxon>Shewanellaceae</taxon>
        <taxon>Shewanella</taxon>
    </lineage>
</organism>
<dbReference type="InterPro" id="IPR001633">
    <property type="entry name" value="EAL_dom"/>
</dbReference>
<dbReference type="AlphaFoldDB" id="A0A9X1ZLJ9"/>
<dbReference type="RefSeq" id="WP_248996453.1">
    <property type="nucleotide sequence ID" value="NZ_JAKIKP010000011.1"/>
</dbReference>
<dbReference type="PANTHER" id="PTHR44757:SF2">
    <property type="entry name" value="BIOFILM ARCHITECTURE MAINTENANCE PROTEIN MBAA"/>
    <property type="match status" value="1"/>
</dbReference>
<dbReference type="Gene3D" id="3.30.450.40">
    <property type="match status" value="2"/>
</dbReference>
<dbReference type="InterPro" id="IPR052155">
    <property type="entry name" value="Biofilm_reg_signaling"/>
</dbReference>
<dbReference type="Proteomes" id="UP001139333">
    <property type="component" value="Unassembled WGS sequence"/>
</dbReference>
<dbReference type="EC" id="2.7.7.65" evidence="4"/>
<feature type="domain" description="GGDEF" evidence="3">
    <location>
        <begin position="480"/>
        <end position="614"/>
    </location>
</feature>
<dbReference type="EMBL" id="JAKIKP010000011">
    <property type="protein sequence ID" value="MCL1143786.1"/>
    <property type="molecule type" value="Genomic_DNA"/>
</dbReference>
<comment type="caution">
    <text evidence="4">The sequence shown here is derived from an EMBL/GenBank/DDBJ whole genome shotgun (WGS) entry which is preliminary data.</text>
</comment>
<evidence type="ECO:0000256" key="1">
    <source>
        <dbReference type="ARBA" id="ARBA00001946"/>
    </source>
</evidence>
<dbReference type="PROSITE" id="PS50883">
    <property type="entry name" value="EAL"/>
    <property type="match status" value="1"/>
</dbReference>
<dbReference type="Pfam" id="PF00990">
    <property type="entry name" value="GGDEF"/>
    <property type="match status" value="1"/>
</dbReference>
<dbReference type="InterPro" id="IPR003018">
    <property type="entry name" value="GAF"/>
</dbReference>
<dbReference type="InterPro" id="IPR035919">
    <property type="entry name" value="EAL_sf"/>
</dbReference>
<dbReference type="SUPFAM" id="SSF55781">
    <property type="entry name" value="GAF domain-like"/>
    <property type="match status" value="2"/>
</dbReference>
<evidence type="ECO:0000313" key="5">
    <source>
        <dbReference type="Proteomes" id="UP001139333"/>
    </source>
</evidence>
<sequence>MDKDNNCPNLPKNIQLLQRRISRLKRLAAKYKRAEIIQNTLLEISNIATKATSLDDFYKGVHLHLQQLIPADNFFIASQDPVTGMISLPFFADEKDSHPTELYPDEEISEILSRGITGYVLRKGEPFLCSNEGFDQLIEQGEIEGLGSPCHQWLGVPIKSKGTVNGVLVVQSYNEQINYGDLELELMGFICHHISGVMERLLHNEQLEIAIEERTRELSFAYNSLKAEVHERVKAEKLQKSLFQITEISSLNIQQRDFYTRIHQVISQLIPADNCFISLIEKNNTLFFPFYVSQMAKKYPESRLMKDGLTEYIIKHKKPKLFSADDIALLVKQREIYTQSPELNKTQKMHQWIGIPLFINGEVVGALTIYSLNDQQIYQRRDLDLLTFVSQHIANAIERKNAAESLKRSHELLEEKVNTRTQALAQVNINLQAEVNQRRKIEAQLVHDAQHDGLTGLPNRNYLMERLSQALKHVRRHGLDQFALLFIDLDRFKVINDTFGHLEGDRFLIETAKRLKSCIRDNDTIARMGGDEFIILLDSIHGTTDAIEVCERILHQLSQPFILANQEFKSGASIGVAFSNNNKYDTSESILRNADRAMYQAKSKGKGCYVIFDSQIGYQSEQQSDLDKQFKLAIKNQHIAIHYRPIFDLATNTIIAIEPQASWHTEQHGSWDHKKLNQLAFNNQLSLIFEDYIFKSLTKDYQQLKQKYGVATRLYMTISSQHVNHKHALRGLKNTLKTSVIDLSKLTIFFNENSLVKDIENHLNAFEIIEQLGAKIGIDNYGTGYSSLSSLSYLPLSTIKLDTEISKHMLSETQLKLVQAYRLSVEALDIQIVATGIDTLQQLNQFTALGYQIGQGRAIEKKLQTVSPLSA</sequence>
<keyword evidence="4" id="KW-0808">Transferase</keyword>
<dbReference type="PROSITE" id="PS50887">
    <property type="entry name" value="GGDEF"/>
    <property type="match status" value="1"/>
</dbReference>
<dbReference type="SMART" id="SM00065">
    <property type="entry name" value="GAF"/>
    <property type="match status" value="2"/>
</dbReference>
<dbReference type="Gene3D" id="3.20.20.450">
    <property type="entry name" value="EAL domain"/>
    <property type="match status" value="1"/>
</dbReference>
<evidence type="ECO:0000259" key="3">
    <source>
        <dbReference type="PROSITE" id="PS50887"/>
    </source>
</evidence>
<dbReference type="InterPro" id="IPR029787">
    <property type="entry name" value="Nucleotide_cyclase"/>
</dbReference>
<dbReference type="NCBIfam" id="TIGR00254">
    <property type="entry name" value="GGDEF"/>
    <property type="match status" value="1"/>
</dbReference>
<dbReference type="Pfam" id="PF00563">
    <property type="entry name" value="EAL"/>
    <property type="match status" value="1"/>
</dbReference>
<dbReference type="SMART" id="SM00052">
    <property type="entry name" value="EAL"/>
    <property type="match status" value="1"/>
</dbReference>
<keyword evidence="4" id="KW-0548">Nucleotidyltransferase</keyword>
<reference evidence="4" key="1">
    <citation type="submission" date="2022-01" db="EMBL/GenBank/DDBJ databases">
        <title>Whole genome-based taxonomy of the Shewanellaceae.</title>
        <authorList>
            <person name="Martin-Rodriguez A.J."/>
        </authorList>
    </citation>
    <scope>NUCLEOTIDE SEQUENCE</scope>
    <source>
        <strain evidence="4">DSM 16422</strain>
    </source>
</reference>
<dbReference type="SMART" id="SM00267">
    <property type="entry name" value="GGDEF"/>
    <property type="match status" value="1"/>
</dbReference>
<dbReference type="InterPro" id="IPR000160">
    <property type="entry name" value="GGDEF_dom"/>
</dbReference>
<dbReference type="InterPro" id="IPR043128">
    <property type="entry name" value="Rev_trsase/Diguanyl_cyclase"/>
</dbReference>
<protein>
    <submittedName>
        <fullName evidence="4">Diguanylate cyclase</fullName>
        <ecNumber evidence="4">2.7.7.65</ecNumber>
    </submittedName>
</protein>
<dbReference type="Pfam" id="PF13185">
    <property type="entry name" value="GAF_2"/>
    <property type="match status" value="2"/>
</dbReference>
<accession>A0A9X1ZLJ9</accession>
<dbReference type="FunFam" id="3.30.70.270:FF:000001">
    <property type="entry name" value="Diguanylate cyclase domain protein"/>
    <property type="match status" value="1"/>
</dbReference>
<dbReference type="CDD" id="cd01949">
    <property type="entry name" value="GGDEF"/>
    <property type="match status" value="1"/>
</dbReference>